<dbReference type="Pfam" id="PF02222">
    <property type="entry name" value="ATP-grasp"/>
    <property type="match status" value="1"/>
</dbReference>
<dbReference type="HAMAP" id="MF_01928">
    <property type="entry name" value="PurK"/>
    <property type="match status" value="1"/>
</dbReference>
<keyword evidence="8" id="KW-1185">Reference proteome</keyword>
<dbReference type="EMBL" id="JAFBFC010000006">
    <property type="protein sequence ID" value="MBM7704232.1"/>
    <property type="molecule type" value="Genomic_DNA"/>
</dbReference>
<evidence type="ECO:0000256" key="4">
    <source>
        <dbReference type="HAMAP-Rule" id="MF_01928"/>
    </source>
</evidence>
<evidence type="ECO:0000313" key="8">
    <source>
        <dbReference type="Proteomes" id="UP000809829"/>
    </source>
</evidence>
<dbReference type="InterPro" id="IPR013815">
    <property type="entry name" value="ATP_grasp_subdomain_1"/>
</dbReference>
<evidence type="ECO:0000256" key="3">
    <source>
        <dbReference type="ARBA" id="ARBA00022840"/>
    </source>
</evidence>
<dbReference type="InterPro" id="IPR003135">
    <property type="entry name" value="ATP-grasp_carboxylate-amine"/>
</dbReference>
<dbReference type="InterPro" id="IPR011054">
    <property type="entry name" value="Rudment_hybrid_motif"/>
</dbReference>
<dbReference type="InterPro" id="IPR054350">
    <property type="entry name" value="PurT/PurK_preATP-grasp"/>
</dbReference>
<dbReference type="NCBIfam" id="NF004679">
    <property type="entry name" value="PRK06019.1-5"/>
    <property type="match status" value="1"/>
</dbReference>
<comment type="similarity">
    <text evidence="4 5">Belongs to the PurK/PurT family.</text>
</comment>
<evidence type="ECO:0000313" key="7">
    <source>
        <dbReference type="EMBL" id="MBM7704232.1"/>
    </source>
</evidence>
<dbReference type="EC" id="6.3.4.18" evidence="4 5"/>
<feature type="binding site" evidence="4">
    <location>
        <position position="151"/>
    </location>
    <ligand>
        <name>ATP</name>
        <dbReference type="ChEBI" id="CHEBI:30616"/>
    </ligand>
</feature>
<dbReference type="SUPFAM" id="SSF51246">
    <property type="entry name" value="Rudiment single hybrid motif"/>
    <property type="match status" value="1"/>
</dbReference>
<comment type="function">
    <text evidence="4">Catalyzes the ATP-dependent conversion of 5-aminoimidazole ribonucleotide (AIR) and HCO(3)(-) to N5-carboxyaminoimidazole ribonucleotide (N5-CAIR).</text>
</comment>
<evidence type="ECO:0000256" key="5">
    <source>
        <dbReference type="RuleBase" id="RU361200"/>
    </source>
</evidence>
<keyword evidence="3 4" id="KW-0067">ATP-binding</keyword>
<dbReference type="InterPro" id="IPR011761">
    <property type="entry name" value="ATP-grasp"/>
</dbReference>
<dbReference type="NCBIfam" id="NF004675">
    <property type="entry name" value="PRK06019.1-1"/>
    <property type="match status" value="1"/>
</dbReference>
<organism evidence="7 8">
    <name type="scientific">Priestia iocasae</name>
    <dbReference type="NCBI Taxonomy" id="2291674"/>
    <lineage>
        <taxon>Bacteria</taxon>
        <taxon>Bacillati</taxon>
        <taxon>Bacillota</taxon>
        <taxon>Bacilli</taxon>
        <taxon>Bacillales</taxon>
        <taxon>Bacillaceae</taxon>
        <taxon>Priestia</taxon>
    </lineage>
</organism>
<dbReference type="SUPFAM" id="SSF52440">
    <property type="entry name" value="PreATP-grasp domain"/>
    <property type="match status" value="1"/>
</dbReference>
<evidence type="ECO:0000259" key="6">
    <source>
        <dbReference type="PROSITE" id="PS50975"/>
    </source>
</evidence>
<dbReference type="InterPro" id="IPR040686">
    <property type="entry name" value="PurK_C"/>
</dbReference>
<dbReference type="InterPro" id="IPR005875">
    <property type="entry name" value="PurK"/>
</dbReference>
<accession>A0ABS2QZ64</accession>
<comment type="caution">
    <text evidence="4">Lacks conserved residue(s) required for the propagation of feature annotation.</text>
</comment>
<dbReference type="Pfam" id="PF17769">
    <property type="entry name" value="PurK_C"/>
    <property type="match status" value="1"/>
</dbReference>
<dbReference type="Pfam" id="PF22660">
    <property type="entry name" value="RS_preATP-grasp-like"/>
    <property type="match status" value="1"/>
</dbReference>
<feature type="binding site" evidence="4">
    <location>
        <position position="217"/>
    </location>
    <ligand>
        <name>ATP</name>
        <dbReference type="ChEBI" id="CHEBI:30616"/>
    </ligand>
</feature>
<comment type="caution">
    <text evidence="7">The sequence shown here is derived from an EMBL/GenBank/DDBJ whole genome shotgun (WGS) entry which is preliminary data.</text>
</comment>
<feature type="binding site" evidence="4">
    <location>
        <begin position="156"/>
        <end position="162"/>
    </location>
    <ligand>
        <name>ATP</name>
        <dbReference type="ChEBI" id="CHEBI:30616"/>
    </ligand>
</feature>
<comment type="function">
    <text evidence="5">Catalyzes the ATP-dependent conversion of 5-aminoimidazole ribonucleotide (AIR) and HCO(3)- to N5-carboxyaminoimidazole ribonucleotide (N5-CAIR).</text>
</comment>
<evidence type="ECO:0000256" key="1">
    <source>
        <dbReference type="ARBA" id="ARBA00022741"/>
    </source>
</evidence>
<feature type="binding site" evidence="4">
    <location>
        <begin position="271"/>
        <end position="272"/>
    </location>
    <ligand>
        <name>ATP</name>
        <dbReference type="ChEBI" id="CHEBI:30616"/>
    </ligand>
</feature>
<dbReference type="NCBIfam" id="NF004676">
    <property type="entry name" value="PRK06019.1-2"/>
    <property type="match status" value="1"/>
</dbReference>
<reference evidence="7 8" key="1">
    <citation type="submission" date="2021-01" db="EMBL/GenBank/DDBJ databases">
        <title>Genomic Encyclopedia of Type Strains, Phase IV (KMG-IV): sequencing the most valuable type-strain genomes for metagenomic binning, comparative biology and taxonomic classification.</title>
        <authorList>
            <person name="Goeker M."/>
        </authorList>
    </citation>
    <scope>NUCLEOTIDE SEQUENCE [LARGE SCALE GENOMIC DNA]</scope>
    <source>
        <strain evidence="7 8">DSM 104297</strain>
    </source>
</reference>
<comment type="catalytic activity">
    <reaction evidence="4 5">
        <text>5-amino-1-(5-phospho-beta-D-ribosyl)imidazole + hydrogencarbonate + ATP = 5-carboxyamino-1-(5-phospho-D-ribosyl)imidazole + ADP + phosphate + 2 H(+)</text>
        <dbReference type="Rhea" id="RHEA:19317"/>
        <dbReference type="ChEBI" id="CHEBI:15378"/>
        <dbReference type="ChEBI" id="CHEBI:17544"/>
        <dbReference type="ChEBI" id="CHEBI:30616"/>
        <dbReference type="ChEBI" id="CHEBI:43474"/>
        <dbReference type="ChEBI" id="CHEBI:58730"/>
        <dbReference type="ChEBI" id="CHEBI:137981"/>
        <dbReference type="ChEBI" id="CHEBI:456216"/>
        <dbReference type="EC" id="6.3.4.18"/>
    </reaction>
</comment>
<name>A0ABS2QZ64_9BACI</name>
<feature type="binding site" evidence="4">
    <location>
        <position position="111"/>
    </location>
    <ligand>
        <name>ATP</name>
        <dbReference type="ChEBI" id="CHEBI:30616"/>
    </ligand>
</feature>
<gene>
    <name evidence="4 5" type="primary">purK</name>
    <name evidence="7" type="ORF">JOC83_003087</name>
</gene>
<keyword evidence="4 5" id="KW-0436">Ligase</keyword>
<proteinExistence type="inferred from homology"/>
<dbReference type="SUPFAM" id="SSF56059">
    <property type="entry name" value="Glutathione synthetase ATP-binding domain-like"/>
    <property type="match status" value="1"/>
</dbReference>
<comment type="subunit">
    <text evidence="4 5">Homodimer.</text>
</comment>
<keyword evidence="1 4" id="KW-0547">Nucleotide-binding</keyword>
<sequence>MSNLFNSLIPPGKTIGIVGGGQLGRMMALAAREMGYYIAVLDPTEHSPCGQIADIEVIGQYDDLDAIKRLAAVSDVITYEFENINAEMVRWLQSNSYVPQGSHVLEITQNRKLEKSLITKLGLQVPAYRIVKEENELYTAISDIGYPCVVKTCIGGYDGKGQVVVKAEADIIDASKLLTYSECIVEKWMPLDKEISVIVQRNVNGDTTCFPVAENIHRHHILHQTIVPARIDKHQQDQALHYAKVIADGLELVGTLTVEMFMTNNQDIYINELAPRPHNSGHFSIEACTMSQFQQHIRAICNWPLSEPELLKPAVMVNLLGEHVERAIGKIECFSDIHLHLYGKKVAKEKRKMGHITVLADKIEDAVSKAESLAIWKRTEEYTT</sequence>
<comment type="pathway">
    <text evidence="4 5">Purine metabolism; IMP biosynthesis via de novo pathway; 5-amino-1-(5-phospho-D-ribosyl)imidazole-4-carboxylate from 5-amino-1-(5-phospho-D-ribosyl)imidazole (N5-CAIR route): step 1/2.</text>
</comment>
<dbReference type="PANTHER" id="PTHR11609:SF5">
    <property type="entry name" value="PHOSPHORIBOSYLAMINOIMIDAZOLE CARBOXYLASE"/>
    <property type="match status" value="1"/>
</dbReference>
<dbReference type="Proteomes" id="UP000809829">
    <property type="component" value="Unassembled WGS sequence"/>
</dbReference>
<dbReference type="NCBIfam" id="TIGR01161">
    <property type="entry name" value="purK"/>
    <property type="match status" value="1"/>
</dbReference>
<feature type="domain" description="ATP-grasp" evidence="6">
    <location>
        <begin position="115"/>
        <end position="301"/>
    </location>
</feature>
<dbReference type="Gene3D" id="3.30.1490.20">
    <property type="entry name" value="ATP-grasp fold, A domain"/>
    <property type="match status" value="1"/>
</dbReference>
<dbReference type="PROSITE" id="PS50975">
    <property type="entry name" value="ATP_GRASP"/>
    <property type="match status" value="1"/>
</dbReference>
<protein>
    <recommendedName>
        <fullName evidence="4 5">N5-carboxyaminoimidazole ribonucleotide synthase</fullName>
        <shortName evidence="4 5">N5-CAIR synthase</shortName>
        <ecNumber evidence="4 5">6.3.4.18</ecNumber>
    </recommendedName>
    <alternativeName>
        <fullName evidence="4 5">5-(carboxyamino)imidazole ribonucleotide synthetase</fullName>
    </alternativeName>
</protein>
<dbReference type="GO" id="GO:0034028">
    <property type="term" value="F:5-(carboxyamino)imidazole ribonucleotide synthase activity"/>
    <property type="evidence" value="ECO:0007669"/>
    <property type="project" value="UniProtKB-EC"/>
</dbReference>
<dbReference type="InterPro" id="IPR016185">
    <property type="entry name" value="PreATP-grasp_dom_sf"/>
</dbReference>
<evidence type="ECO:0000256" key="2">
    <source>
        <dbReference type="ARBA" id="ARBA00022755"/>
    </source>
</evidence>
<dbReference type="PANTHER" id="PTHR11609">
    <property type="entry name" value="PURINE BIOSYNTHESIS PROTEIN 6/7, PUR6/7"/>
    <property type="match status" value="1"/>
</dbReference>
<feature type="binding site" evidence="4">
    <location>
        <position position="194"/>
    </location>
    <ligand>
        <name>ATP</name>
        <dbReference type="ChEBI" id="CHEBI:30616"/>
    </ligand>
</feature>
<keyword evidence="2 4" id="KW-0658">Purine biosynthesis</keyword>
<dbReference type="Gene3D" id="3.30.470.20">
    <property type="entry name" value="ATP-grasp fold, B domain"/>
    <property type="match status" value="1"/>
</dbReference>
<dbReference type="Gene3D" id="3.40.50.20">
    <property type="match status" value="1"/>
</dbReference>